<evidence type="ECO:0000313" key="3">
    <source>
        <dbReference type="Proteomes" id="UP000640583"/>
    </source>
</evidence>
<keyword evidence="3" id="KW-1185">Reference proteome</keyword>
<gene>
    <name evidence="2" type="ORF">H1D41_14875</name>
</gene>
<accession>A0A8J7J7Z8</accession>
<organism evidence="2 3">
    <name type="scientific">Halocynthiibacter styelae</name>
    <dbReference type="NCBI Taxonomy" id="2761955"/>
    <lineage>
        <taxon>Bacteria</taxon>
        <taxon>Pseudomonadati</taxon>
        <taxon>Pseudomonadota</taxon>
        <taxon>Alphaproteobacteria</taxon>
        <taxon>Rhodobacterales</taxon>
        <taxon>Paracoccaceae</taxon>
        <taxon>Halocynthiibacter</taxon>
    </lineage>
</organism>
<comment type="caution">
    <text evidence="2">The sequence shown here is derived from an EMBL/GenBank/DDBJ whole genome shotgun (WGS) entry which is preliminary data.</text>
</comment>
<dbReference type="AlphaFoldDB" id="A0A8J7J7Z8"/>
<protein>
    <submittedName>
        <fullName evidence="2">Sulfotransferase</fullName>
    </submittedName>
</protein>
<dbReference type="Proteomes" id="UP000640583">
    <property type="component" value="Unassembled WGS sequence"/>
</dbReference>
<dbReference type="InterPro" id="IPR027417">
    <property type="entry name" value="P-loop_NTPase"/>
</dbReference>
<name>A0A8J7J7Z8_9RHOB</name>
<evidence type="ECO:0000313" key="2">
    <source>
        <dbReference type="EMBL" id="MBI1494925.1"/>
    </source>
</evidence>
<evidence type="ECO:0000256" key="1">
    <source>
        <dbReference type="ARBA" id="ARBA00022679"/>
    </source>
</evidence>
<dbReference type="PANTHER" id="PTHR10605">
    <property type="entry name" value="HEPARAN SULFATE SULFOTRANSFERASE"/>
    <property type="match status" value="1"/>
</dbReference>
<keyword evidence="1" id="KW-0808">Transferase</keyword>
<dbReference type="SUPFAM" id="SSF52540">
    <property type="entry name" value="P-loop containing nucleoside triphosphate hydrolases"/>
    <property type="match status" value="1"/>
</dbReference>
<dbReference type="InterPro" id="IPR037359">
    <property type="entry name" value="NST/OST"/>
</dbReference>
<dbReference type="EMBL" id="JADCKQ010000012">
    <property type="protein sequence ID" value="MBI1494925.1"/>
    <property type="molecule type" value="Genomic_DNA"/>
</dbReference>
<dbReference type="RefSeq" id="WP_228849655.1">
    <property type="nucleotide sequence ID" value="NZ_JADCKQ010000012.1"/>
</dbReference>
<reference evidence="2" key="1">
    <citation type="submission" date="2020-10" db="EMBL/GenBank/DDBJ databases">
        <title>Paenihalocynthiibacter styelae gen. nov., sp. nov., isolated from stalked sea squirt Styela clava.</title>
        <authorList>
            <person name="Kim Y.-O."/>
            <person name="Yoon J.-H."/>
        </authorList>
    </citation>
    <scope>NUCLEOTIDE SEQUENCE</scope>
    <source>
        <strain evidence="2">MYP1-1</strain>
    </source>
</reference>
<dbReference type="Gene3D" id="3.40.50.300">
    <property type="entry name" value="P-loop containing nucleotide triphosphate hydrolases"/>
    <property type="match status" value="1"/>
</dbReference>
<dbReference type="GO" id="GO:0008146">
    <property type="term" value="F:sulfotransferase activity"/>
    <property type="evidence" value="ECO:0007669"/>
    <property type="project" value="InterPro"/>
</dbReference>
<sequence length="296" mass="34301">MTDQATLMFGIGATKAGTSWLYRYLCAHPDCAMPATKELHYFDTTSEHDLDGTIRDLERQERQIAWNAERKEGLEQALRFMKVEGLKRLRKMLKAPRTDDQAYREFMLSHFEEGAKLTGDITPSYALLPAARLSDMVGMAAETRFIYILRDPVDRLWSHVRMVARRQAEEGQPLHPVATRILENVIHKKMRPAMLARSDYTGILEKLDQAIPRENLKIVFFEDMFRENTIRDICEFLNISYHPAELKKKVHAGQAVALDPELKFAARALLDDQYQAMERRFGDLPNRWKRDFAKVA</sequence>
<proteinExistence type="predicted"/>
<dbReference type="Pfam" id="PF13469">
    <property type="entry name" value="Sulfotransfer_3"/>
    <property type="match status" value="1"/>
</dbReference>
<dbReference type="PANTHER" id="PTHR10605:SF56">
    <property type="entry name" value="BIFUNCTIONAL HEPARAN SULFATE N-DEACETYLASE_N-SULFOTRANSFERASE"/>
    <property type="match status" value="1"/>
</dbReference>